<reference evidence="4" key="1">
    <citation type="journal article" date="2015" name="Nat. Genet.">
        <title>The genome and transcriptome of the zoonotic hookworm Ancylostoma ceylanicum identify infection-specific gene families.</title>
        <authorList>
            <person name="Schwarz E.M."/>
            <person name="Hu Y."/>
            <person name="Antoshechkin I."/>
            <person name="Miller M.M."/>
            <person name="Sternberg P.W."/>
            <person name="Aroian R.V."/>
        </authorList>
    </citation>
    <scope>NUCLEOTIDE SEQUENCE</scope>
    <source>
        <strain evidence="4">HY135</strain>
    </source>
</reference>
<gene>
    <name evidence="3" type="primary">Acey_s0318.g2353</name>
    <name evidence="3" type="ORF">Y032_0318g2353</name>
</gene>
<evidence type="ECO:0000313" key="4">
    <source>
        <dbReference type="Proteomes" id="UP000024635"/>
    </source>
</evidence>
<sequence>MVKGVPAVSPVQENSMKRHKKTGDSLQVSASDFEEAVSLLREDESIPPYMKTLFGILLEEREVHAKKEAEQLQRNRELAEENAALRAEIDALKSALALSKANSPQNKIFDNDRTFHESRDNYYDEKERLRSVVISNVPESKDPSATARVWYDFDCIRRLLDFLSIECFPVAHYRMESPNSSRPRLLKVILPPTFFRNLILRRAPNLRSFQAREKVFIRPSLTKEERDRRRTQMLLNRVPRSVVRDSSVIDAPTKINSENANMFTTPRSSRFVSSQENH</sequence>
<name>A0A016S116_9BILA</name>
<evidence type="ECO:0000256" key="1">
    <source>
        <dbReference type="SAM" id="Coils"/>
    </source>
</evidence>
<proteinExistence type="predicted"/>
<accession>A0A016S116</accession>
<evidence type="ECO:0000313" key="3">
    <source>
        <dbReference type="EMBL" id="EYB84345.1"/>
    </source>
</evidence>
<dbReference type="AlphaFoldDB" id="A0A016S116"/>
<keyword evidence="1" id="KW-0175">Coiled coil</keyword>
<feature type="region of interest" description="Disordered" evidence="2">
    <location>
        <begin position="257"/>
        <end position="278"/>
    </location>
</feature>
<protein>
    <submittedName>
        <fullName evidence="3">Uncharacterized protein</fullName>
    </submittedName>
</protein>
<dbReference type="OrthoDB" id="5905194at2759"/>
<dbReference type="Proteomes" id="UP000024635">
    <property type="component" value="Unassembled WGS sequence"/>
</dbReference>
<keyword evidence="4" id="KW-1185">Reference proteome</keyword>
<dbReference type="EMBL" id="JARK01001654">
    <property type="protein sequence ID" value="EYB84345.1"/>
    <property type="molecule type" value="Genomic_DNA"/>
</dbReference>
<feature type="region of interest" description="Disordered" evidence="2">
    <location>
        <begin position="1"/>
        <end position="26"/>
    </location>
</feature>
<evidence type="ECO:0000256" key="2">
    <source>
        <dbReference type="SAM" id="MobiDB-lite"/>
    </source>
</evidence>
<comment type="caution">
    <text evidence="3">The sequence shown here is derived from an EMBL/GenBank/DDBJ whole genome shotgun (WGS) entry which is preliminary data.</text>
</comment>
<organism evidence="3 4">
    <name type="scientific">Ancylostoma ceylanicum</name>
    <dbReference type="NCBI Taxonomy" id="53326"/>
    <lineage>
        <taxon>Eukaryota</taxon>
        <taxon>Metazoa</taxon>
        <taxon>Ecdysozoa</taxon>
        <taxon>Nematoda</taxon>
        <taxon>Chromadorea</taxon>
        <taxon>Rhabditida</taxon>
        <taxon>Rhabditina</taxon>
        <taxon>Rhabditomorpha</taxon>
        <taxon>Strongyloidea</taxon>
        <taxon>Ancylostomatidae</taxon>
        <taxon>Ancylostomatinae</taxon>
        <taxon>Ancylostoma</taxon>
    </lineage>
</organism>
<feature type="coiled-coil region" evidence="1">
    <location>
        <begin position="62"/>
        <end position="102"/>
    </location>
</feature>